<comment type="caution">
    <text evidence="2">The sequence shown here is derived from an EMBL/GenBank/DDBJ whole genome shotgun (WGS) entry which is preliminary data.</text>
</comment>
<name>A0ABC8JF90_ERUVS</name>
<reference evidence="2 3" key="1">
    <citation type="submission" date="2022-03" db="EMBL/GenBank/DDBJ databases">
        <authorList>
            <person name="Macdonald S."/>
            <person name="Ahmed S."/>
            <person name="Newling K."/>
        </authorList>
    </citation>
    <scope>NUCLEOTIDE SEQUENCE [LARGE SCALE GENOMIC DNA]</scope>
</reference>
<evidence type="ECO:0000256" key="1">
    <source>
        <dbReference type="SAM" id="MobiDB-lite"/>
    </source>
</evidence>
<evidence type="ECO:0000313" key="3">
    <source>
        <dbReference type="Proteomes" id="UP001642260"/>
    </source>
</evidence>
<feature type="region of interest" description="Disordered" evidence="1">
    <location>
        <begin position="40"/>
        <end position="88"/>
    </location>
</feature>
<evidence type="ECO:0000313" key="2">
    <source>
        <dbReference type="EMBL" id="CAH8320106.1"/>
    </source>
</evidence>
<sequence length="102" mass="11701">MEASIRFSIESQKNPTTKNNYNFTYKERQKSLTCLKQQAGGAREEHTTMEDGDIPWGAVPSKTRNNLQKKKRVLRSRQHCGGDDGNNDYTWMAFDADEGEEI</sequence>
<accession>A0ABC8JF90</accession>
<dbReference type="EMBL" id="CAKOAT010090488">
    <property type="protein sequence ID" value="CAH8320106.1"/>
    <property type="molecule type" value="Genomic_DNA"/>
</dbReference>
<feature type="compositionally biased region" description="Basic residues" evidence="1">
    <location>
        <begin position="67"/>
        <end position="78"/>
    </location>
</feature>
<keyword evidence="3" id="KW-1185">Reference proteome</keyword>
<gene>
    <name evidence="2" type="ORF">ERUC_LOCUS8657</name>
</gene>
<dbReference type="AlphaFoldDB" id="A0ABC8JF90"/>
<protein>
    <submittedName>
        <fullName evidence="2">Uncharacterized protein</fullName>
    </submittedName>
</protein>
<feature type="compositionally biased region" description="Polar residues" evidence="1">
    <location>
        <begin position="9"/>
        <end position="20"/>
    </location>
</feature>
<dbReference type="Proteomes" id="UP001642260">
    <property type="component" value="Unassembled WGS sequence"/>
</dbReference>
<organism evidence="2 3">
    <name type="scientific">Eruca vesicaria subsp. sativa</name>
    <name type="common">Garden rocket</name>
    <name type="synonym">Eruca sativa</name>
    <dbReference type="NCBI Taxonomy" id="29727"/>
    <lineage>
        <taxon>Eukaryota</taxon>
        <taxon>Viridiplantae</taxon>
        <taxon>Streptophyta</taxon>
        <taxon>Embryophyta</taxon>
        <taxon>Tracheophyta</taxon>
        <taxon>Spermatophyta</taxon>
        <taxon>Magnoliopsida</taxon>
        <taxon>eudicotyledons</taxon>
        <taxon>Gunneridae</taxon>
        <taxon>Pentapetalae</taxon>
        <taxon>rosids</taxon>
        <taxon>malvids</taxon>
        <taxon>Brassicales</taxon>
        <taxon>Brassicaceae</taxon>
        <taxon>Brassiceae</taxon>
        <taxon>Eruca</taxon>
    </lineage>
</organism>
<proteinExistence type="predicted"/>
<feature type="region of interest" description="Disordered" evidence="1">
    <location>
        <begin position="1"/>
        <end position="20"/>
    </location>
</feature>